<sequence>GRRRGRELQRGEPVGGRSSQVHRRVSPGLLLGPGFRRRGGKRPEQGDPHRAGDGHFELGSSCHGTWNGELCCRVLRVCV</sequence>
<accession>K0TQU5</accession>
<evidence type="ECO:0000313" key="2">
    <source>
        <dbReference type="EMBL" id="EJK76657.1"/>
    </source>
</evidence>
<organism evidence="2 3">
    <name type="scientific">Thalassiosira oceanica</name>
    <name type="common">Marine diatom</name>
    <dbReference type="NCBI Taxonomy" id="159749"/>
    <lineage>
        <taxon>Eukaryota</taxon>
        <taxon>Sar</taxon>
        <taxon>Stramenopiles</taxon>
        <taxon>Ochrophyta</taxon>
        <taxon>Bacillariophyta</taxon>
        <taxon>Coscinodiscophyceae</taxon>
        <taxon>Thalassiosirophycidae</taxon>
        <taxon>Thalassiosirales</taxon>
        <taxon>Thalassiosiraceae</taxon>
        <taxon>Thalassiosira</taxon>
    </lineage>
</organism>
<feature type="compositionally biased region" description="Basic and acidic residues" evidence="1">
    <location>
        <begin position="41"/>
        <end position="52"/>
    </location>
</feature>
<name>K0TQU5_THAOC</name>
<feature type="region of interest" description="Disordered" evidence="1">
    <location>
        <begin position="1"/>
        <end position="52"/>
    </location>
</feature>
<feature type="non-terminal residue" evidence="2">
    <location>
        <position position="1"/>
    </location>
</feature>
<reference evidence="2 3" key="1">
    <citation type="journal article" date="2012" name="Genome Biol.">
        <title>Genome and low-iron response of an oceanic diatom adapted to chronic iron limitation.</title>
        <authorList>
            <person name="Lommer M."/>
            <person name="Specht M."/>
            <person name="Roy A.S."/>
            <person name="Kraemer L."/>
            <person name="Andreson R."/>
            <person name="Gutowska M.A."/>
            <person name="Wolf J."/>
            <person name="Bergner S.V."/>
            <person name="Schilhabel M.B."/>
            <person name="Klostermeier U.C."/>
            <person name="Beiko R.G."/>
            <person name="Rosenstiel P."/>
            <person name="Hippler M."/>
            <person name="Laroche J."/>
        </authorList>
    </citation>
    <scope>NUCLEOTIDE SEQUENCE [LARGE SCALE GENOMIC DNA]</scope>
    <source>
        <strain evidence="2 3">CCMP1005</strain>
    </source>
</reference>
<dbReference type="AlphaFoldDB" id="K0TQU5"/>
<evidence type="ECO:0000256" key="1">
    <source>
        <dbReference type="SAM" id="MobiDB-lite"/>
    </source>
</evidence>
<dbReference type="Proteomes" id="UP000266841">
    <property type="component" value="Unassembled WGS sequence"/>
</dbReference>
<evidence type="ECO:0000313" key="3">
    <source>
        <dbReference type="Proteomes" id="UP000266841"/>
    </source>
</evidence>
<comment type="caution">
    <text evidence="2">The sequence shown here is derived from an EMBL/GenBank/DDBJ whole genome shotgun (WGS) entry which is preliminary data.</text>
</comment>
<feature type="compositionally biased region" description="Basic and acidic residues" evidence="1">
    <location>
        <begin position="1"/>
        <end position="10"/>
    </location>
</feature>
<keyword evidence="3" id="KW-1185">Reference proteome</keyword>
<gene>
    <name evidence="2" type="ORF">THAOC_01570</name>
</gene>
<protein>
    <submittedName>
        <fullName evidence="2">Uncharacterized protein</fullName>
    </submittedName>
</protein>
<proteinExistence type="predicted"/>
<dbReference type="EMBL" id="AGNL01001882">
    <property type="protein sequence ID" value="EJK76657.1"/>
    <property type="molecule type" value="Genomic_DNA"/>
</dbReference>